<dbReference type="OrthoDB" id="6630498at2"/>
<protein>
    <submittedName>
        <fullName evidence="2">Uncharacterized protein</fullName>
    </submittedName>
</protein>
<dbReference type="Proteomes" id="UP000316714">
    <property type="component" value="Unassembled WGS sequence"/>
</dbReference>
<evidence type="ECO:0000256" key="1">
    <source>
        <dbReference type="SAM" id="MobiDB-lite"/>
    </source>
</evidence>
<dbReference type="EMBL" id="SIHJ01000009">
    <property type="protein sequence ID" value="TWT29320.1"/>
    <property type="molecule type" value="Genomic_DNA"/>
</dbReference>
<reference evidence="2 3" key="1">
    <citation type="submission" date="2019-02" db="EMBL/GenBank/DDBJ databases">
        <title>Deep-cultivation of Planctomycetes and their phenomic and genomic characterization uncovers novel biology.</title>
        <authorList>
            <person name="Wiegand S."/>
            <person name="Jogler M."/>
            <person name="Boedeker C."/>
            <person name="Pinto D."/>
            <person name="Vollmers J."/>
            <person name="Rivas-Marin E."/>
            <person name="Kohn T."/>
            <person name="Peeters S.H."/>
            <person name="Heuer A."/>
            <person name="Rast P."/>
            <person name="Oberbeckmann S."/>
            <person name="Bunk B."/>
            <person name="Jeske O."/>
            <person name="Meyerdierks A."/>
            <person name="Storesund J.E."/>
            <person name="Kallscheuer N."/>
            <person name="Luecker S."/>
            <person name="Lage O.M."/>
            <person name="Pohl T."/>
            <person name="Merkel B.J."/>
            <person name="Hornburger P."/>
            <person name="Mueller R.-W."/>
            <person name="Bruemmer F."/>
            <person name="Labrenz M."/>
            <person name="Spormann A.M."/>
            <person name="Op Den Camp H."/>
            <person name="Overmann J."/>
            <person name="Amann R."/>
            <person name="Jetten M.S.M."/>
            <person name="Mascher T."/>
            <person name="Medema M.H."/>
            <person name="Devos D.P."/>
            <person name="Kaster A.-K."/>
            <person name="Ovreas L."/>
            <person name="Rohde M."/>
            <person name="Galperin M.Y."/>
            <person name="Jogler C."/>
        </authorList>
    </citation>
    <scope>NUCLEOTIDE SEQUENCE [LARGE SCALE GENOMIC DNA]</scope>
    <source>
        <strain evidence="2 3">KOR34</strain>
    </source>
</reference>
<proteinExistence type="predicted"/>
<evidence type="ECO:0000313" key="3">
    <source>
        <dbReference type="Proteomes" id="UP000316714"/>
    </source>
</evidence>
<organism evidence="2 3">
    <name type="scientific">Posidoniimonas corsicana</name>
    <dbReference type="NCBI Taxonomy" id="1938618"/>
    <lineage>
        <taxon>Bacteria</taxon>
        <taxon>Pseudomonadati</taxon>
        <taxon>Planctomycetota</taxon>
        <taxon>Planctomycetia</taxon>
        <taxon>Pirellulales</taxon>
        <taxon>Lacipirellulaceae</taxon>
        <taxon>Posidoniimonas</taxon>
    </lineage>
</organism>
<feature type="compositionally biased region" description="Basic and acidic residues" evidence="1">
    <location>
        <begin position="133"/>
        <end position="143"/>
    </location>
</feature>
<comment type="caution">
    <text evidence="2">The sequence shown here is derived from an EMBL/GenBank/DDBJ whole genome shotgun (WGS) entry which is preliminary data.</text>
</comment>
<feature type="region of interest" description="Disordered" evidence="1">
    <location>
        <begin position="96"/>
        <end position="161"/>
    </location>
</feature>
<evidence type="ECO:0000313" key="2">
    <source>
        <dbReference type="EMBL" id="TWT29320.1"/>
    </source>
</evidence>
<keyword evidence="3" id="KW-1185">Reference proteome</keyword>
<dbReference type="AlphaFoldDB" id="A0A5C5UUU5"/>
<gene>
    <name evidence="2" type="ORF">KOR34_52300</name>
</gene>
<name>A0A5C5UUU5_9BACT</name>
<dbReference type="RefSeq" id="WP_146569035.1">
    <property type="nucleotide sequence ID" value="NZ_SIHJ01000009.1"/>
</dbReference>
<accession>A0A5C5UUU5</accession>
<sequence length="304" mass="33391">MAGDWIKMRSGLCDEPEVIALAACTGLDEDAVVGKLHRLWAWADQKCADGNAPGVTTSWIDRYVRADGFAAALVEVGWLESTESGVRFPKWERHMSKNAKRRALTATRAANHRTKRNAESNARSNAPRVTKGAPREEKRREESPPPTPSGNGPLTGGPGLEEVEEGLRRCGVSVAGRAARETPLQPEECLALIEEFESAPAGAWAPGALYRRVMGQLDEWPPKNHVPESDVDRAAREQREENLRQLEAEWGHAHDALPRDARSEIVAVAKRSDPEAKSGSRLRSACLRVLAADPDHWKKPVEVA</sequence>